<organism evidence="2 3">
    <name type="scientific">Chryseobacterium soli</name>
    <dbReference type="NCBI Taxonomy" id="445961"/>
    <lineage>
        <taxon>Bacteria</taxon>
        <taxon>Pseudomonadati</taxon>
        <taxon>Bacteroidota</taxon>
        <taxon>Flavobacteriia</taxon>
        <taxon>Flavobacteriales</taxon>
        <taxon>Weeksellaceae</taxon>
        <taxon>Chryseobacterium group</taxon>
        <taxon>Chryseobacterium</taxon>
    </lineage>
</organism>
<keyword evidence="1" id="KW-1133">Transmembrane helix</keyword>
<reference evidence="2 3" key="1">
    <citation type="submission" date="2014-07" db="EMBL/GenBank/DDBJ databases">
        <title>Genome of Chryseobacterium soli DSM 19298.</title>
        <authorList>
            <person name="Stropko S.J."/>
            <person name="Pipes S.E."/>
            <person name="Newman J."/>
        </authorList>
    </citation>
    <scope>NUCLEOTIDE SEQUENCE [LARGE SCALE GENOMIC DNA]</scope>
    <source>
        <strain evidence="2 3">DSM 19298</strain>
    </source>
</reference>
<name>A0A086A9V3_9FLAO</name>
<dbReference type="AlphaFoldDB" id="A0A086A9V3"/>
<gene>
    <name evidence="2" type="ORF">IW15_06655</name>
</gene>
<dbReference type="Proteomes" id="UP000028705">
    <property type="component" value="Unassembled WGS sequence"/>
</dbReference>
<sequence>MKYFEKIQGLLPLGYLYLIILGLLKESIFFYPLGIHILKFSSITDILISPISDITSNPILIILITFIFLAFFIYQAVLIRNSHKEWGKKILKSYRLNADVEKKELQKAMIPVFGVVVAFALLSLFVGLGIGQGKMVKNKLEKQSFRNNYIVTFSSGKTAEVYIIDNNSSYYFYAEKGSKTVKIVPTGNISSLEVINPK</sequence>
<keyword evidence="1" id="KW-0812">Transmembrane</keyword>
<feature type="transmembrane region" description="Helical" evidence="1">
    <location>
        <begin position="15"/>
        <end position="38"/>
    </location>
</feature>
<accession>A0A086A9V3</accession>
<feature type="transmembrane region" description="Helical" evidence="1">
    <location>
        <begin position="108"/>
        <end position="130"/>
    </location>
</feature>
<comment type="caution">
    <text evidence="2">The sequence shown here is derived from an EMBL/GenBank/DDBJ whole genome shotgun (WGS) entry which is preliminary data.</text>
</comment>
<feature type="transmembrane region" description="Helical" evidence="1">
    <location>
        <begin position="59"/>
        <end position="79"/>
    </location>
</feature>
<dbReference type="RefSeq" id="WP_034710109.1">
    <property type="nucleotide sequence ID" value="NZ_JPRH01000002.1"/>
</dbReference>
<evidence type="ECO:0000256" key="1">
    <source>
        <dbReference type="SAM" id="Phobius"/>
    </source>
</evidence>
<keyword evidence="1" id="KW-0472">Membrane</keyword>
<keyword evidence="3" id="KW-1185">Reference proteome</keyword>
<evidence type="ECO:0000313" key="3">
    <source>
        <dbReference type="Proteomes" id="UP000028705"/>
    </source>
</evidence>
<dbReference type="OrthoDB" id="1200238at2"/>
<protein>
    <submittedName>
        <fullName evidence="2">Uncharacterized protein</fullName>
    </submittedName>
</protein>
<evidence type="ECO:0000313" key="2">
    <source>
        <dbReference type="EMBL" id="KFF13467.1"/>
    </source>
</evidence>
<proteinExistence type="predicted"/>
<dbReference type="EMBL" id="JPRH01000002">
    <property type="protein sequence ID" value="KFF13467.1"/>
    <property type="molecule type" value="Genomic_DNA"/>
</dbReference>
<dbReference type="eggNOG" id="ENOG5032RYN">
    <property type="taxonomic scope" value="Bacteria"/>
</dbReference>